<evidence type="ECO:0000256" key="5">
    <source>
        <dbReference type="ARBA" id="ARBA00022598"/>
    </source>
</evidence>
<dbReference type="InterPro" id="IPR020562">
    <property type="entry name" value="PRibGlycinamide_synth_N"/>
</dbReference>
<dbReference type="FunFam" id="3.90.600.10:FF:000001">
    <property type="entry name" value="Trifunctional purine biosynthetic protein adenosine-3"/>
    <property type="match status" value="1"/>
</dbReference>
<reference evidence="17 18" key="1">
    <citation type="journal article" date="2017" name="Water Res.">
        <title>Comammox in drinking water systems.</title>
        <authorList>
            <person name="Wang Y."/>
            <person name="Ma L."/>
            <person name="Mao Y."/>
            <person name="Jiang X."/>
            <person name="Xia Y."/>
            <person name="Yu K."/>
            <person name="Li B."/>
            <person name="Zhang T."/>
        </authorList>
    </citation>
    <scope>NUCLEOTIDE SEQUENCE [LARGE SCALE GENOMIC DNA]</scope>
    <source>
        <strain evidence="17">SG_bin8</strain>
    </source>
</reference>
<dbReference type="FunFam" id="3.30.470.20:FF:000018">
    <property type="entry name" value="Trifunctional purine biosynthetic protein adenosine-3"/>
    <property type="match status" value="1"/>
</dbReference>
<comment type="catalytic activity">
    <reaction evidence="14">
        <text>5-phospho-beta-D-ribosylamine + glycine + ATP = N(1)-(5-phospho-beta-D-ribosyl)glycinamide + ADP + phosphate + H(+)</text>
        <dbReference type="Rhea" id="RHEA:17453"/>
        <dbReference type="ChEBI" id="CHEBI:15378"/>
        <dbReference type="ChEBI" id="CHEBI:30616"/>
        <dbReference type="ChEBI" id="CHEBI:43474"/>
        <dbReference type="ChEBI" id="CHEBI:57305"/>
        <dbReference type="ChEBI" id="CHEBI:58681"/>
        <dbReference type="ChEBI" id="CHEBI:143788"/>
        <dbReference type="ChEBI" id="CHEBI:456216"/>
        <dbReference type="EC" id="6.3.4.13"/>
    </reaction>
</comment>
<dbReference type="InterPro" id="IPR011054">
    <property type="entry name" value="Rudment_hybrid_motif"/>
</dbReference>
<organism evidence="17 18">
    <name type="scientific">Candidatus Raskinella chloraquaticus</name>
    <dbReference type="NCBI Taxonomy" id="1951219"/>
    <lineage>
        <taxon>Bacteria</taxon>
        <taxon>Pseudomonadati</taxon>
        <taxon>Pseudomonadota</taxon>
        <taxon>Alphaproteobacteria</taxon>
        <taxon>Hyphomicrobiales</taxon>
        <taxon>Phreatobacteraceae</taxon>
        <taxon>Candidatus Raskinella</taxon>
    </lineage>
</organism>
<keyword evidence="5 14" id="KW-0436">Ligase</keyword>
<dbReference type="GO" id="GO:0009113">
    <property type="term" value="P:purine nucleobase biosynthetic process"/>
    <property type="evidence" value="ECO:0007669"/>
    <property type="project" value="InterPro"/>
</dbReference>
<comment type="pathway">
    <text evidence="3 14">Purine metabolism; IMP biosynthesis via de novo pathway; N(1)-(5-phospho-D-ribosyl)glycinamide from 5-phospho-alpha-D-ribose 1-diphosphate: step 2/2.</text>
</comment>
<dbReference type="SUPFAM" id="SSF51246">
    <property type="entry name" value="Rudiment single hybrid motif"/>
    <property type="match status" value="1"/>
</dbReference>
<evidence type="ECO:0000256" key="3">
    <source>
        <dbReference type="ARBA" id="ARBA00005174"/>
    </source>
</evidence>
<dbReference type="PANTHER" id="PTHR43472">
    <property type="entry name" value="PHOSPHORIBOSYLAMINE--GLYCINE LIGASE"/>
    <property type="match status" value="1"/>
</dbReference>
<dbReference type="Gene3D" id="3.30.470.20">
    <property type="entry name" value="ATP-grasp fold, B domain"/>
    <property type="match status" value="1"/>
</dbReference>
<gene>
    <name evidence="14" type="primary">purD</name>
    <name evidence="17" type="ORF">A4S15_09770</name>
</gene>
<dbReference type="GO" id="GO:0046872">
    <property type="term" value="F:metal ion binding"/>
    <property type="evidence" value="ECO:0007669"/>
    <property type="project" value="UniProtKB-KW"/>
</dbReference>
<dbReference type="Proteomes" id="UP000192872">
    <property type="component" value="Unassembled WGS sequence"/>
</dbReference>
<evidence type="ECO:0000256" key="8">
    <source>
        <dbReference type="ARBA" id="ARBA00022755"/>
    </source>
</evidence>
<evidence type="ECO:0000256" key="4">
    <source>
        <dbReference type="ARBA" id="ARBA00013255"/>
    </source>
</evidence>
<dbReference type="PROSITE" id="PS50975">
    <property type="entry name" value="ATP_GRASP"/>
    <property type="match status" value="1"/>
</dbReference>
<dbReference type="EMBL" id="LWDL01000017">
    <property type="protein sequence ID" value="OQW51763.1"/>
    <property type="molecule type" value="Genomic_DNA"/>
</dbReference>
<evidence type="ECO:0000256" key="10">
    <source>
        <dbReference type="ARBA" id="ARBA00023211"/>
    </source>
</evidence>
<dbReference type="InterPro" id="IPR020560">
    <property type="entry name" value="PRibGlycinamide_synth_C-dom"/>
</dbReference>
<dbReference type="NCBIfam" id="TIGR00877">
    <property type="entry name" value="purD"/>
    <property type="match status" value="1"/>
</dbReference>
<dbReference type="InterPro" id="IPR016185">
    <property type="entry name" value="PreATP-grasp_dom_sf"/>
</dbReference>
<evidence type="ECO:0000313" key="17">
    <source>
        <dbReference type="EMBL" id="OQW51763.1"/>
    </source>
</evidence>
<proteinExistence type="inferred from homology"/>
<dbReference type="AlphaFoldDB" id="A0A1W9HWI3"/>
<evidence type="ECO:0000256" key="6">
    <source>
        <dbReference type="ARBA" id="ARBA00022723"/>
    </source>
</evidence>
<comment type="similarity">
    <text evidence="11 14">Belongs to the GARS family.</text>
</comment>
<dbReference type="SMART" id="SM01210">
    <property type="entry name" value="GARS_C"/>
    <property type="match status" value="1"/>
</dbReference>
<dbReference type="InterPro" id="IPR000115">
    <property type="entry name" value="PRibGlycinamide_synth"/>
</dbReference>
<comment type="caution">
    <text evidence="17">The sequence shown here is derived from an EMBL/GenBank/DDBJ whole genome shotgun (WGS) entry which is preliminary data.</text>
</comment>
<dbReference type="GO" id="GO:0006189">
    <property type="term" value="P:'de novo' IMP biosynthetic process"/>
    <property type="evidence" value="ECO:0007669"/>
    <property type="project" value="UniProtKB-UniRule"/>
</dbReference>
<dbReference type="Gene3D" id="3.30.1490.20">
    <property type="entry name" value="ATP-grasp fold, A domain"/>
    <property type="match status" value="1"/>
</dbReference>
<sequence length="423" mass="43486">MNVLLIGSGGREHALAWALCASPSLTRLYAAPGNPGIAQLAICVDVAIDDHAGLIALCRDKMIDLVVVGPEAPLVAGLVDELQAAGVLAFGPGRAAAQLEGSKGFTKDLCREAGIPTAAYGRFSDKSAALAYLRNCAMPIVVKADGLAAGKGVTVATSYDEAAAAISACFAGTFGAAGGEVVIEDFMEGEEVSFFVLSDGKSILPFGSAQDHKRVGDGDTGPNTGGMGAYAPAPVFTPDLEAAALETIIRPAIAAMAARGMPFRGVLFAGLMLTGDGPKLIEFNCRFGDPETEVLMRLLKDDLLLLLHAAASGTLASMSARWHKGAAMTVVLAAKGYPDAPQKGGIIRNLEQAAALDGVEIFHAGTAISAGHLVASGGRVLNVTSTAPTLPEARALAYAAVDLIDFKDGFCRRDIGHRAINQD</sequence>
<dbReference type="STRING" id="1827387.A4S15_09770"/>
<dbReference type="GO" id="GO:0005524">
    <property type="term" value="F:ATP binding"/>
    <property type="evidence" value="ECO:0007669"/>
    <property type="project" value="UniProtKB-UniRule"/>
</dbReference>
<keyword evidence="9 15" id="KW-0067">ATP-binding</keyword>
<dbReference type="InterPro" id="IPR020559">
    <property type="entry name" value="PRibGlycinamide_synth_CS"/>
</dbReference>
<evidence type="ECO:0000256" key="2">
    <source>
        <dbReference type="ARBA" id="ARBA00001946"/>
    </source>
</evidence>
<comment type="cofactor">
    <cofactor evidence="2">
        <name>Mg(2+)</name>
        <dbReference type="ChEBI" id="CHEBI:18420"/>
    </cofactor>
</comment>
<keyword evidence="7 15" id="KW-0547">Nucleotide-binding</keyword>
<evidence type="ECO:0000256" key="14">
    <source>
        <dbReference type="HAMAP-Rule" id="MF_00138"/>
    </source>
</evidence>
<dbReference type="Pfam" id="PF02843">
    <property type="entry name" value="GARS_C"/>
    <property type="match status" value="1"/>
</dbReference>
<dbReference type="EC" id="6.3.4.13" evidence="4 14"/>
<dbReference type="PROSITE" id="PS00184">
    <property type="entry name" value="GARS"/>
    <property type="match status" value="1"/>
</dbReference>
<keyword evidence="6" id="KW-0479">Metal-binding</keyword>
<evidence type="ECO:0000256" key="12">
    <source>
        <dbReference type="ARBA" id="ARBA00042242"/>
    </source>
</evidence>
<dbReference type="UniPathway" id="UPA00074">
    <property type="reaction ID" value="UER00125"/>
</dbReference>
<dbReference type="SUPFAM" id="SSF52440">
    <property type="entry name" value="PreATP-grasp domain"/>
    <property type="match status" value="1"/>
</dbReference>
<dbReference type="Pfam" id="PF02844">
    <property type="entry name" value="GARS_N"/>
    <property type="match status" value="1"/>
</dbReference>
<keyword evidence="10" id="KW-0464">Manganese</keyword>
<evidence type="ECO:0000256" key="11">
    <source>
        <dbReference type="ARBA" id="ARBA00038345"/>
    </source>
</evidence>
<dbReference type="InterPro" id="IPR011761">
    <property type="entry name" value="ATP-grasp"/>
</dbReference>
<dbReference type="Pfam" id="PF01071">
    <property type="entry name" value="GARS_A"/>
    <property type="match status" value="1"/>
</dbReference>
<dbReference type="InterPro" id="IPR037123">
    <property type="entry name" value="PRibGlycinamide_synth_C_sf"/>
</dbReference>
<dbReference type="SUPFAM" id="SSF56059">
    <property type="entry name" value="Glutathione synthetase ATP-binding domain-like"/>
    <property type="match status" value="1"/>
</dbReference>
<evidence type="ECO:0000256" key="9">
    <source>
        <dbReference type="ARBA" id="ARBA00022840"/>
    </source>
</evidence>
<dbReference type="Gene3D" id="3.90.600.10">
    <property type="entry name" value="Phosphoribosylglycinamide synthetase, C-terminal domain"/>
    <property type="match status" value="1"/>
</dbReference>
<keyword evidence="8 14" id="KW-0658">Purine biosynthesis</keyword>
<evidence type="ECO:0000256" key="1">
    <source>
        <dbReference type="ARBA" id="ARBA00001936"/>
    </source>
</evidence>
<evidence type="ECO:0000259" key="16">
    <source>
        <dbReference type="PROSITE" id="PS50975"/>
    </source>
</evidence>
<evidence type="ECO:0000256" key="15">
    <source>
        <dbReference type="PROSITE-ProRule" id="PRU00409"/>
    </source>
</evidence>
<dbReference type="PANTHER" id="PTHR43472:SF1">
    <property type="entry name" value="PHOSPHORIBOSYLAMINE--GLYCINE LIGASE, CHLOROPLASTIC"/>
    <property type="match status" value="1"/>
</dbReference>
<evidence type="ECO:0000313" key="18">
    <source>
        <dbReference type="Proteomes" id="UP000192872"/>
    </source>
</evidence>
<dbReference type="InterPro" id="IPR013815">
    <property type="entry name" value="ATP_grasp_subdomain_1"/>
</dbReference>
<dbReference type="SMART" id="SM01209">
    <property type="entry name" value="GARS_A"/>
    <property type="match status" value="1"/>
</dbReference>
<comment type="cofactor">
    <cofactor evidence="1">
        <name>Mn(2+)</name>
        <dbReference type="ChEBI" id="CHEBI:29035"/>
    </cofactor>
</comment>
<name>A0A1W9HWI3_9HYPH</name>
<evidence type="ECO:0000256" key="13">
    <source>
        <dbReference type="ARBA" id="ARBA00042864"/>
    </source>
</evidence>
<evidence type="ECO:0000256" key="7">
    <source>
        <dbReference type="ARBA" id="ARBA00022741"/>
    </source>
</evidence>
<dbReference type="GO" id="GO:0004637">
    <property type="term" value="F:phosphoribosylamine-glycine ligase activity"/>
    <property type="evidence" value="ECO:0007669"/>
    <property type="project" value="UniProtKB-UniRule"/>
</dbReference>
<protein>
    <recommendedName>
        <fullName evidence="4 14">Phosphoribosylamine--glycine ligase</fullName>
        <ecNumber evidence="4 14">6.3.4.13</ecNumber>
    </recommendedName>
    <alternativeName>
        <fullName evidence="14">GARS</fullName>
    </alternativeName>
    <alternativeName>
        <fullName evidence="12 14">Glycinamide ribonucleotide synthetase</fullName>
    </alternativeName>
    <alternativeName>
        <fullName evidence="13 14">Phosphoribosylglycinamide synthetase</fullName>
    </alternativeName>
</protein>
<feature type="domain" description="ATP-grasp" evidence="16">
    <location>
        <begin position="107"/>
        <end position="312"/>
    </location>
</feature>
<dbReference type="Gene3D" id="3.40.50.20">
    <property type="match status" value="1"/>
</dbReference>
<dbReference type="HAMAP" id="MF_00138">
    <property type="entry name" value="GARS"/>
    <property type="match status" value="1"/>
</dbReference>
<dbReference type="RefSeq" id="WP_376802243.1">
    <property type="nucleotide sequence ID" value="NZ_DBNB01000034.1"/>
</dbReference>
<dbReference type="InterPro" id="IPR020561">
    <property type="entry name" value="PRibGlycinamid_synth_ATP-grasp"/>
</dbReference>
<accession>A0A1W9HWI3</accession>